<accession>R0KVT8</accession>
<dbReference type="PANTHER" id="PTHR10572:SF24">
    <property type="entry name" value="3-HYDROXY-3-METHYLGLUTARYL-COENZYME A REDUCTASE"/>
    <property type="match status" value="1"/>
</dbReference>
<reference evidence="4 5" key="1">
    <citation type="journal article" date="2013" name="BMC Genomics">
        <title>Comparative genomics of parasitic silkworm microsporidia reveal an association between genome expansion and host adaptation.</title>
        <authorList>
            <person name="Pan G."/>
            <person name="Xu J."/>
            <person name="Li T."/>
            <person name="Xia Q."/>
            <person name="Liu S.L."/>
            <person name="Zhang G."/>
            <person name="Li S."/>
            <person name="Li C."/>
            <person name="Liu H."/>
            <person name="Yang L."/>
            <person name="Liu T."/>
            <person name="Zhang X."/>
            <person name="Wu Z."/>
            <person name="Fan W."/>
            <person name="Dang X."/>
            <person name="Xiang H."/>
            <person name="Tao M."/>
            <person name="Li Y."/>
            <person name="Hu J."/>
            <person name="Li Z."/>
            <person name="Lin L."/>
            <person name="Luo J."/>
            <person name="Geng L."/>
            <person name="Wang L."/>
            <person name="Long M."/>
            <person name="Wan Y."/>
            <person name="He N."/>
            <person name="Zhang Z."/>
            <person name="Lu C."/>
            <person name="Keeling P.J."/>
            <person name="Wang J."/>
            <person name="Xiang Z."/>
            <person name="Zhou Z."/>
        </authorList>
    </citation>
    <scope>NUCLEOTIDE SEQUENCE [LARGE SCALE GENOMIC DNA]</scope>
    <source>
        <strain evidence="5">CQ1 / CVCC 102059</strain>
    </source>
</reference>
<dbReference type="PROSITE" id="PS50065">
    <property type="entry name" value="HMG_COA_REDUCTASE_4"/>
    <property type="match status" value="1"/>
</dbReference>
<protein>
    <recommendedName>
        <fullName evidence="2">hydroxymethylglutaryl-CoA reductase (NADPH)</fullName>
        <ecNumber evidence="2">1.1.1.34</ecNumber>
    </recommendedName>
</protein>
<dbReference type="GO" id="GO:0004420">
    <property type="term" value="F:hydroxymethylglutaryl-CoA reductase (NADPH) activity"/>
    <property type="evidence" value="ECO:0007669"/>
    <property type="project" value="UniProtKB-EC"/>
</dbReference>
<dbReference type="STRING" id="578461.R0KVT8"/>
<dbReference type="OMA" id="FKWGFNI"/>
<dbReference type="GO" id="GO:0015936">
    <property type="term" value="P:coenzyme A metabolic process"/>
    <property type="evidence" value="ECO:0007669"/>
    <property type="project" value="InterPro"/>
</dbReference>
<dbReference type="GO" id="GO:0016126">
    <property type="term" value="P:sterol biosynthetic process"/>
    <property type="evidence" value="ECO:0007669"/>
    <property type="project" value="TreeGrafter"/>
</dbReference>
<dbReference type="InterPro" id="IPR023076">
    <property type="entry name" value="HMG_CoA_Rdtase_CS"/>
</dbReference>
<dbReference type="Proteomes" id="UP000016927">
    <property type="component" value="Unassembled WGS sequence"/>
</dbReference>
<keyword evidence="3" id="KW-0560">Oxidoreductase</keyword>
<dbReference type="PANTHER" id="PTHR10572">
    <property type="entry name" value="3-HYDROXY-3-METHYLGLUTARYL-COENZYME A REDUCTASE"/>
    <property type="match status" value="1"/>
</dbReference>
<dbReference type="PRINTS" id="PR00071">
    <property type="entry name" value="HMGCOARDTASE"/>
</dbReference>
<dbReference type="AlphaFoldDB" id="R0KVT8"/>
<evidence type="ECO:0000256" key="2">
    <source>
        <dbReference type="ARBA" id="ARBA00012999"/>
    </source>
</evidence>
<evidence type="ECO:0000313" key="5">
    <source>
        <dbReference type="Proteomes" id="UP000016927"/>
    </source>
</evidence>
<evidence type="ECO:0000256" key="3">
    <source>
        <dbReference type="ARBA" id="ARBA00023002"/>
    </source>
</evidence>
<dbReference type="SUPFAM" id="SSF55035">
    <property type="entry name" value="NAD-binding domain of HMG-CoA reductase"/>
    <property type="match status" value="1"/>
</dbReference>
<proteinExistence type="inferred from homology"/>
<dbReference type="VEuPathDB" id="MicrosporidiaDB:NBO_10g0007"/>
<keyword evidence="5" id="KW-1185">Reference proteome</keyword>
<evidence type="ECO:0000313" key="4">
    <source>
        <dbReference type="EMBL" id="EOB15016.1"/>
    </source>
</evidence>
<dbReference type="InterPro" id="IPR009023">
    <property type="entry name" value="HMG_CoA_Rdtase_NAD(P)-bd_sf"/>
</dbReference>
<gene>
    <name evidence="4" type="primary">HMDH</name>
    <name evidence="4" type="ORF">NBO_10g0007</name>
</gene>
<feature type="non-terminal residue" evidence="4">
    <location>
        <position position="339"/>
    </location>
</feature>
<organism evidence="4 5">
    <name type="scientific">Nosema bombycis (strain CQ1 / CVCC 102059)</name>
    <name type="common">Microsporidian parasite</name>
    <name type="synonym">Pebrine of silkworm</name>
    <dbReference type="NCBI Taxonomy" id="578461"/>
    <lineage>
        <taxon>Eukaryota</taxon>
        <taxon>Fungi</taxon>
        <taxon>Fungi incertae sedis</taxon>
        <taxon>Microsporidia</taxon>
        <taxon>Nosematidae</taxon>
        <taxon>Nosema</taxon>
    </lineage>
</organism>
<dbReference type="EMBL" id="KB908918">
    <property type="protein sequence ID" value="EOB15016.1"/>
    <property type="molecule type" value="Genomic_DNA"/>
</dbReference>
<name>R0KVT8_NOSB1</name>
<comment type="similarity">
    <text evidence="1">Belongs to the HMG-CoA reductase family.</text>
</comment>
<dbReference type="InterPro" id="IPR009029">
    <property type="entry name" value="HMG_CoA_Rdtase_sub-bd_dom_sf"/>
</dbReference>
<sequence>MSQNKKAKEKAKELLEKIKADCNVEIQGLDTETDFSEIINRNCENIVGYKKIPMGVSNRPIIINNKKFFVPVCTTEGALVASMCRGIKLINLCGGVNGYVENLGITRSFSMEFKSFSDAISFYQWIKIEENIQNLKNIGEINSRYCKIKEIESKYVFGTMVYIKVTAFTGDAMGMNMITKACDQIAKRICELFEGSKLICISANICTDKKWSIENYTSNYIAGLFVAFGQDLGHIIESSNCILTMTKKDQVLDVCLFMPSLVVGTVGGGTHLEPAKSMFEQFNVMDEHIIRNKEDNSTNSNYLSLLIASAVLAGELSCLASITENSLVDAHMRLNRKQN</sequence>
<dbReference type="HOGENOM" id="CLU_001734_2_0_1"/>
<evidence type="ECO:0000256" key="1">
    <source>
        <dbReference type="ARBA" id="ARBA00007661"/>
    </source>
</evidence>
<dbReference type="GO" id="GO:0008299">
    <property type="term" value="P:isoprenoid biosynthetic process"/>
    <property type="evidence" value="ECO:0007669"/>
    <property type="project" value="TreeGrafter"/>
</dbReference>
<dbReference type="Pfam" id="PF00368">
    <property type="entry name" value="HMG-CoA_red"/>
    <property type="match status" value="1"/>
</dbReference>
<dbReference type="SUPFAM" id="SSF56542">
    <property type="entry name" value="Substrate-binding domain of HMG-CoA reductase"/>
    <property type="match status" value="1"/>
</dbReference>
<dbReference type="Gene3D" id="3.90.770.10">
    <property type="entry name" value="3-hydroxy-3-methylglutaryl-coenzyme A Reductase, Chain A, domain 2"/>
    <property type="match status" value="2"/>
</dbReference>
<dbReference type="InterPro" id="IPR023074">
    <property type="entry name" value="HMG_CoA_Rdtase_cat_sf"/>
</dbReference>
<dbReference type="OrthoDB" id="310654at2759"/>
<dbReference type="PROSITE" id="PS00318">
    <property type="entry name" value="HMG_COA_REDUCTASE_2"/>
    <property type="match status" value="1"/>
</dbReference>
<dbReference type="InterPro" id="IPR002202">
    <property type="entry name" value="HMG_CoA_Rdtase"/>
</dbReference>
<dbReference type="EC" id="1.1.1.34" evidence="2"/>
<dbReference type="PROSITE" id="PS00066">
    <property type="entry name" value="HMG_COA_REDUCTASE_1"/>
    <property type="match status" value="1"/>
</dbReference>